<dbReference type="GO" id="GO:0046872">
    <property type="term" value="F:metal ion binding"/>
    <property type="evidence" value="ECO:0007669"/>
    <property type="project" value="UniProtKB-KW"/>
</dbReference>
<comment type="similarity">
    <text evidence="2">Belongs to the class-I fumarase family.</text>
</comment>
<comment type="subunit">
    <text evidence="3">Tetramer of two alpha and two beta subunits.</text>
</comment>
<keyword evidence="5" id="KW-0479">Metal-binding</keyword>
<dbReference type="InterPro" id="IPR051208">
    <property type="entry name" value="Class-I_Fumarase/Tartrate_DH"/>
</dbReference>
<evidence type="ECO:0000256" key="4">
    <source>
        <dbReference type="ARBA" id="ARBA00022485"/>
    </source>
</evidence>
<keyword evidence="7" id="KW-0411">Iron-sulfur</keyword>
<dbReference type="EC" id="4.2.1.32" evidence="9"/>
<evidence type="ECO:0000256" key="10">
    <source>
        <dbReference type="ARBA" id="ARBA00040103"/>
    </source>
</evidence>
<keyword evidence="6" id="KW-0408">Iron</keyword>
<protein>
    <recommendedName>
        <fullName evidence="10">L(+)-tartrate dehydratase subunit alpha</fullName>
        <ecNumber evidence="9">4.2.1.32</ecNumber>
    </recommendedName>
</protein>
<keyword evidence="8 13" id="KW-0456">Lyase</keyword>
<dbReference type="NCBIfam" id="TIGR00722">
    <property type="entry name" value="ttdA_fumA_fumB"/>
    <property type="match status" value="1"/>
</dbReference>
<dbReference type="AlphaFoldDB" id="A0A0H5M190"/>
<evidence type="ECO:0000256" key="11">
    <source>
        <dbReference type="ARBA" id="ARBA00049253"/>
    </source>
</evidence>
<reference evidence="14" key="1">
    <citation type="submission" date="2015-03" db="EMBL/GenBank/DDBJ databases">
        <authorList>
            <consortium name="Pathogen Informatics"/>
        </authorList>
    </citation>
    <scope>NUCLEOTIDE SEQUENCE [LARGE SCALE GENOMIC DNA]</scope>
    <source>
        <strain evidence="14">R148</strain>
    </source>
</reference>
<keyword evidence="4" id="KW-0004">4Fe-4S</keyword>
<evidence type="ECO:0000256" key="6">
    <source>
        <dbReference type="ARBA" id="ARBA00023004"/>
    </source>
</evidence>
<dbReference type="GO" id="GO:0051539">
    <property type="term" value="F:4 iron, 4 sulfur cluster binding"/>
    <property type="evidence" value="ECO:0007669"/>
    <property type="project" value="UniProtKB-KW"/>
</dbReference>
<dbReference type="RefSeq" id="WP_053010386.1">
    <property type="nucleotide sequence ID" value="NZ_CWJI01000021.1"/>
</dbReference>
<dbReference type="PANTHER" id="PTHR30389">
    <property type="entry name" value="FUMARATE HYDRATASE-RELATED"/>
    <property type="match status" value="1"/>
</dbReference>
<evidence type="ECO:0000259" key="12">
    <source>
        <dbReference type="Pfam" id="PF05681"/>
    </source>
</evidence>
<evidence type="ECO:0000313" key="13">
    <source>
        <dbReference type="EMBL" id="CRY57065.1"/>
    </source>
</evidence>
<evidence type="ECO:0000256" key="7">
    <source>
        <dbReference type="ARBA" id="ARBA00023014"/>
    </source>
</evidence>
<feature type="domain" description="Fe-S hydro-lyase tartrate dehydratase alpha-type catalytic" evidence="12">
    <location>
        <begin position="15"/>
        <end position="283"/>
    </location>
</feature>
<sequence>MSIIEQSDSVTKLTDIIANFTAMISTRMPDDVVDKLKQLRELENEGMAKIIYHTMFDNMEKAIALNRPACQDTGEIMFYVKVGAKFPLLGELQSILKSAVQQATVKAPLRHNAVEIFDEVNTGNNTGSGVPWVTWDIIPDNTSAEIEVYMAGGGCTLPGRSKVLMPSEGYEGVVKFVFENISTLAVNACPPVLVGVGIATSVETAAVLSRKAVLRPIGSHHPNPIAADLERRLEEGLNKLGIGPQGLTGKASVMGVHIESAARHPSTIGVAVSTGCWAHRRGTLLVHQDFTFESISHTRGDQL</sequence>
<dbReference type="EMBL" id="CWJI01000021">
    <property type="protein sequence ID" value="CRY57065.1"/>
    <property type="molecule type" value="Genomic_DNA"/>
</dbReference>
<dbReference type="Pfam" id="PF05681">
    <property type="entry name" value="Fumerase"/>
    <property type="match status" value="1"/>
</dbReference>
<name>A0A0H5M190_YERIN</name>
<evidence type="ECO:0000256" key="1">
    <source>
        <dbReference type="ARBA" id="ARBA00001915"/>
    </source>
</evidence>
<evidence type="ECO:0000256" key="2">
    <source>
        <dbReference type="ARBA" id="ARBA00008876"/>
    </source>
</evidence>
<dbReference type="Proteomes" id="UP000043316">
    <property type="component" value="Unassembled WGS sequence"/>
</dbReference>
<accession>A0A0H5M190</accession>
<evidence type="ECO:0000256" key="9">
    <source>
        <dbReference type="ARBA" id="ARBA00039027"/>
    </source>
</evidence>
<comment type="catalytic activity">
    <reaction evidence="11">
        <text>(2R,3R)-tartrate = oxaloacetate + H2O</text>
        <dbReference type="Rhea" id="RHEA:15413"/>
        <dbReference type="ChEBI" id="CHEBI:15377"/>
        <dbReference type="ChEBI" id="CHEBI:16452"/>
        <dbReference type="ChEBI" id="CHEBI:30924"/>
        <dbReference type="EC" id="4.2.1.32"/>
    </reaction>
</comment>
<comment type="cofactor">
    <cofactor evidence="1">
        <name>iron-sulfur cluster</name>
        <dbReference type="ChEBI" id="CHEBI:30408"/>
    </cofactor>
</comment>
<evidence type="ECO:0000256" key="8">
    <source>
        <dbReference type="ARBA" id="ARBA00023239"/>
    </source>
</evidence>
<dbReference type="NCBIfam" id="NF006084">
    <property type="entry name" value="PRK08230.1"/>
    <property type="match status" value="1"/>
</dbReference>
<evidence type="ECO:0000256" key="3">
    <source>
        <dbReference type="ARBA" id="ARBA00011209"/>
    </source>
</evidence>
<evidence type="ECO:0000256" key="5">
    <source>
        <dbReference type="ARBA" id="ARBA00022723"/>
    </source>
</evidence>
<organism evidence="13 14">
    <name type="scientific">Yersinia intermedia</name>
    <dbReference type="NCBI Taxonomy" id="631"/>
    <lineage>
        <taxon>Bacteria</taxon>
        <taxon>Pseudomonadati</taxon>
        <taxon>Pseudomonadota</taxon>
        <taxon>Gammaproteobacteria</taxon>
        <taxon>Enterobacterales</taxon>
        <taxon>Yersiniaceae</taxon>
        <taxon>Yersinia</taxon>
    </lineage>
</organism>
<proteinExistence type="inferred from homology"/>
<dbReference type="InterPro" id="IPR004646">
    <property type="entry name" value="Fe-S_hydro-lyase_TtdA-typ_cat"/>
</dbReference>
<dbReference type="PANTHER" id="PTHR30389:SF19">
    <property type="entry name" value="L(+)-TARTRATE DEHYDRATASE SUBUNIT ALPHA"/>
    <property type="match status" value="1"/>
</dbReference>
<evidence type="ECO:0000313" key="14">
    <source>
        <dbReference type="Proteomes" id="UP000043316"/>
    </source>
</evidence>
<gene>
    <name evidence="13" type="primary">fumA_2</name>
    <name evidence="13" type="ORF">ERS008476_04112</name>
</gene>
<dbReference type="GO" id="GO:0008730">
    <property type="term" value="F:L(+)-tartrate dehydratase activity"/>
    <property type="evidence" value="ECO:0007669"/>
    <property type="project" value="UniProtKB-EC"/>
</dbReference>